<accession>A0A369XJJ1</accession>
<dbReference type="SUPFAM" id="SSF90123">
    <property type="entry name" value="ABC transporter transmembrane region"/>
    <property type="match status" value="1"/>
</dbReference>
<proteinExistence type="predicted"/>
<dbReference type="InterPro" id="IPR036640">
    <property type="entry name" value="ABC1_TM_sf"/>
</dbReference>
<dbReference type="CDD" id="cd18586">
    <property type="entry name" value="ABC_6TM_PrtD_like"/>
    <property type="match status" value="1"/>
</dbReference>
<dbReference type="Pfam" id="PF00005">
    <property type="entry name" value="ABC_tran"/>
    <property type="match status" value="1"/>
</dbReference>
<dbReference type="Gene3D" id="3.40.50.300">
    <property type="entry name" value="P-loop containing nucleotide triphosphate hydrolases"/>
    <property type="match status" value="1"/>
</dbReference>
<evidence type="ECO:0000259" key="12">
    <source>
        <dbReference type="PROSITE" id="PS50929"/>
    </source>
</evidence>
<dbReference type="PROSITE" id="PS50893">
    <property type="entry name" value="ABC_TRANSPORTER_2"/>
    <property type="match status" value="1"/>
</dbReference>
<evidence type="ECO:0000256" key="10">
    <source>
        <dbReference type="SAM" id="Phobius"/>
    </source>
</evidence>
<protein>
    <submittedName>
        <fullName evidence="13">Type I secretion system permease/ATPase</fullName>
    </submittedName>
</protein>
<evidence type="ECO:0000256" key="1">
    <source>
        <dbReference type="ARBA" id="ARBA00004651"/>
    </source>
</evidence>
<evidence type="ECO:0000256" key="4">
    <source>
        <dbReference type="ARBA" id="ARBA00022692"/>
    </source>
</evidence>
<sequence>MTDPSQRPELERVLLSFRQAFMTVGAFSFFTNLLMLTPSIYMLQLYDRALGSRNPTTLLMLTLIALGLLALMSLLEWIRSMVLVRVGARLDLDVNQRIFNATFERNLRQAGQNPAQALHDLASMRQTLTGAGLVALTDAPWMPIYLIVIFMLHTHLGIFALVGVLILVTLALVNERVSAGPLGEAQKLSMAANAQANNNLRNAEVIEAMGMLPAIRGRWFKLHQKFLEQQALASDRAGMLTAMTRFARISLQSLALGYGALLTIEGEMTAGMMIAGSILVGRALAPVEALIGNWKQLVSARSAYKRLSELLGMYPARTAGMPLPRPLGQVAVENAATGAPGSKTLILRNVNFKLQAGEVVAVIGPSASGKSTLARLLVGIWPTLAGSVRLDNSEIFKWNKDELGPYLGYLPQDIELFGGSVAENIARFGEVDSDQVLAAAQAAGVHELILLLPNGYDTPLGEGGSALSGGQKQRIGLARALYGDPAFIVLDEPNSNLDDLGEAALADTIRRLKAKKRTVVIVTHRMTTLAVADSILVMHEGTVKAHGPRDQILEAMRSANAPNAANAPTSPSAGRSAGTARPATPAAASGLPSTPVVGV</sequence>
<dbReference type="PANTHER" id="PTHR24221:SF248">
    <property type="entry name" value="ABC TRANSPORTER TRANSMEMBRANE REGION"/>
    <property type="match status" value="1"/>
</dbReference>
<keyword evidence="6" id="KW-0067">ATP-binding</keyword>
<evidence type="ECO:0000256" key="8">
    <source>
        <dbReference type="ARBA" id="ARBA00023136"/>
    </source>
</evidence>
<dbReference type="GO" id="GO:0030256">
    <property type="term" value="C:type I protein secretion system complex"/>
    <property type="evidence" value="ECO:0007669"/>
    <property type="project" value="InterPro"/>
</dbReference>
<dbReference type="AlphaFoldDB" id="A0A369XJJ1"/>
<comment type="caution">
    <text evidence="13">The sequence shown here is derived from an EMBL/GenBank/DDBJ whole genome shotgun (WGS) entry which is preliminary data.</text>
</comment>
<dbReference type="InterPro" id="IPR047957">
    <property type="entry name" value="ABC_AprD-like_6TM"/>
</dbReference>
<evidence type="ECO:0000256" key="7">
    <source>
        <dbReference type="ARBA" id="ARBA00022989"/>
    </source>
</evidence>
<dbReference type="PROSITE" id="PS00211">
    <property type="entry name" value="ABC_TRANSPORTER_1"/>
    <property type="match status" value="1"/>
</dbReference>
<evidence type="ECO:0000256" key="9">
    <source>
        <dbReference type="SAM" id="MobiDB-lite"/>
    </source>
</evidence>
<dbReference type="InterPro" id="IPR003593">
    <property type="entry name" value="AAA+_ATPase"/>
</dbReference>
<keyword evidence="2" id="KW-0813">Transport</keyword>
<dbReference type="GO" id="GO:0016887">
    <property type="term" value="F:ATP hydrolysis activity"/>
    <property type="evidence" value="ECO:0007669"/>
    <property type="project" value="InterPro"/>
</dbReference>
<evidence type="ECO:0000256" key="3">
    <source>
        <dbReference type="ARBA" id="ARBA00022475"/>
    </source>
</evidence>
<keyword evidence="4 10" id="KW-0812">Transmembrane</keyword>
<dbReference type="InterPro" id="IPR011527">
    <property type="entry name" value="ABC1_TM_dom"/>
</dbReference>
<dbReference type="PANTHER" id="PTHR24221">
    <property type="entry name" value="ATP-BINDING CASSETTE SUB-FAMILY B"/>
    <property type="match status" value="1"/>
</dbReference>
<reference evidence="13 14" key="1">
    <citation type="submission" date="2018-05" db="EMBL/GenBank/DDBJ databases">
        <title>Integrated omic analyses show evidence that a Ca. Accumulibacter phosphatis strain performs denitrification under micro-aerobic conditions.</title>
        <authorList>
            <person name="Camejo P.Y."/>
            <person name="Katherine M.D."/>
            <person name="Daniel N.R."/>
        </authorList>
    </citation>
    <scope>NUCLEOTIDE SEQUENCE [LARGE SCALE GENOMIC DNA]</scope>
    <source>
        <strain evidence="13">UW-LDO-IC</strain>
    </source>
</reference>
<dbReference type="InterPro" id="IPR017871">
    <property type="entry name" value="ABC_transporter-like_CS"/>
</dbReference>
<evidence type="ECO:0000256" key="2">
    <source>
        <dbReference type="ARBA" id="ARBA00022448"/>
    </source>
</evidence>
<keyword evidence="3" id="KW-1003">Cell membrane</keyword>
<keyword evidence="8 10" id="KW-0472">Membrane</keyword>
<dbReference type="GO" id="GO:0034040">
    <property type="term" value="F:ATPase-coupled lipid transmembrane transporter activity"/>
    <property type="evidence" value="ECO:0007669"/>
    <property type="project" value="TreeGrafter"/>
</dbReference>
<evidence type="ECO:0000313" key="14">
    <source>
        <dbReference type="Proteomes" id="UP000253831"/>
    </source>
</evidence>
<feature type="compositionally biased region" description="Low complexity" evidence="9">
    <location>
        <begin position="561"/>
        <end position="590"/>
    </location>
</feature>
<dbReference type="GO" id="GO:0140359">
    <property type="term" value="F:ABC-type transporter activity"/>
    <property type="evidence" value="ECO:0007669"/>
    <property type="project" value="InterPro"/>
</dbReference>
<dbReference type="FunFam" id="3.40.50.300:FF:001444">
    <property type="entry name" value="ABC transporter ATP-binding protein"/>
    <property type="match status" value="1"/>
</dbReference>
<feature type="region of interest" description="Disordered" evidence="9">
    <location>
        <begin position="561"/>
        <end position="599"/>
    </location>
</feature>
<gene>
    <name evidence="13" type="ORF">DVS81_19160</name>
</gene>
<evidence type="ECO:0000256" key="5">
    <source>
        <dbReference type="ARBA" id="ARBA00022741"/>
    </source>
</evidence>
<dbReference type="InterPro" id="IPR027417">
    <property type="entry name" value="P-loop_NTPase"/>
</dbReference>
<organism evidence="13 14">
    <name type="scientific">Candidatus Accumulibacter meliphilus</name>
    <dbReference type="NCBI Taxonomy" id="2211374"/>
    <lineage>
        <taxon>Bacteria</taxon>
        <taxon>Pseudomonadati</taxon>
        <taxon>Pseudomonadota</taxon>
        <taxon>Betaproteobacteria</taxon>
        <taxon>Candidatus Accumulibacter</taxon>
    </lineage>
</organism>
<dbReference type="PROSITE" id="PS50929">
    <property type="entry name" value="ABC_TM1F"/>
    <property type="match status" value="1"/>
</dbReference>
<dbReference type="SUPFAM" id="SSF52540">
    <property type="entry name" value="P-loop containing nucleoside triphosphate hydrolases"/>
    <property type="match status" value="1"/>
</dbReference>
<dbReference type="Pfam" id="PF00664">
    <property type="entry name" value="ABC_membrane"/>
    <property type="match status" value="1"/>
</dbReference>
<dbReference type="GO" id="GO:0030253">
    <property type="term" value="P:protein secretion by the type I secretion system"/>
    <property type="evidence" value="ECO:0007669"/>
    <property type="project" value="InterPro"/>
</dbReference>
<keyword evidence="7 10" id="KW-1133">Transmembrane helix</keyword>
<dbReference type="InterPro" id="IPR010128">
    <property type="entry name" value="ATPase_T1SS_PrtD-like"/>
</dbReference>
<feature type="domain" description="ABC transmembrane type-1" evidence="12">
    <location>
        <begin position="24"/>
        <end position="299"/>
    </location>
</feature>
<feature type="domain" description="ABC transporter" evidence="11">
    <location>
        <begin position="330"/>
        <end position="565"/>
    </location>
</feature>
<dbReference type="NCBIfam" id="TIGR01842">
    <property type="entry name" value="type_I_sec_PrtD"/>
    <property type="match status" value="1"/>
</dbReference>
<keyword evidence="5" id="KW-0547">Nucleotide-binding</keyword>
<evidence type="ECO:0000256" key="6">
    <source>
        <dbReference type="ARBA" id="ARBA00022840"/>
    </source>
</evidence>
<dbReference type="InterPro" id="IPR039421">
    <property type="entry name" value="Type_1_exporter"/>
</dbReference>
<dbReference type="GO" id="GO:0005524">
    <property type="term" value="F:ATP binding"/>
    <property type="evidence" value="ECO:0007669"/>
    <property type="project" value="UniProtKB-KW"/>
</dbReference>
<dbReference type="SMART" id="SM00382">
    <property type="entry name" value="AAA"/>
    <property type="match status" value="1"/>
</dbReference>
<dbReference type="InterPro" id="IPR003439">
    <property type="entry name" value="ABC_transporter-like_ATP-bd"/>
</dbReference>
<dbReference type="GO" id="GO:0005886">
    <property type="term" value="C:plasma membrane"/>
    <property type="evidence" value="ECO:0007669"/>
    <property type="project" value="UniProtKB-SubCell"/>
</dbReference>
<evidence type="ECO:0000313" key="13">
    <source>
        <dbReference type="EMBL" id="RDE48972.1"/>
    </source>
</evidence>
<comment type="subcellular location">
    <subcellularLocation>
        <location evidence="1">Cell membrane</location>
        <topology evidence="1">Multi-pass membrane protein</topology>
    </subcellularLocation>
</comment>
<feature type="transmembrane region" description="Helical" evidence="10">
    <location>
        <begin position="58"/>
        <end position="78"/>
    </location>
</feature>
<dbReference type="Proteomes" id="UP000253831">
    <property type="component" value="Unassembled WGS sequence"/>
</dbReference>
<dbReference type="EMBL" id="QPGA01000066">
    <property type="protein sequence ID" value="RDE48972.1"/>
    <property type="molecule type" value="Genomic_DNA"/>
</dbReference>
<evidence type="ECO:0000259" key="11">
    <source>
        <dbReference type="PROSITE" id="PS50893"/>
    </source>
</evidence>
<feature type="transmembrane region" description="Helical" evidence="10">
    <location>
        <begin position="20"/>
        <end position="46"/>
    </location>
</feature>
<dbReference type="Gene3D" id="1.20.1560.10">
    <property type="entry name" value="ABC transporter type 1, transmembrane domain"/>
    <property type="match status" value="1"/>
</dbReference>
<name>A0A369XJJ1_9PROT</name>
<dbReference type="FunFam" id="1.20.1560.10:FF:000109">
    <property type="entry name" value="Alkaline protease secretion ATP-binding protein aprD"/>
    <property type="match status" value="1"/>
</dbReference>
<feature type="transmembrane region" description="Helical" evidence="10">
    <location>
        <begin position="144"/>
        <end position="173"/>
    </location>
</feature>